<proteinExistence type="inferred from homology"/>
<keyword evidence="4" id="KW-1185">Reference proteome</keyword>
<comment type="similarity">
    <text evidence="1">Belongs to the enoyl-CoA hydratase/isomerase family.</text>
</comment>
<evidence type="ECO:0000259" key="2">
    <source>
        <dbReference type="Pfam" id="PF01575"/>
    </source>
</evidence>
<dbReference type="Proteomes" id="UP000093053">
    <property type="component" value="Chromosome"/>
</dbReference>
<dbReference type="PANTHER" id="PTHR43664:SF1">
    <property type="entry name" value="BETA-METHYLMALYL-COA DEHYDRATASE"/>
    <property type="match status" value="1"/>
</dbReference>
<dbReference type="EMBL" id="CP016793">
    <property type="protein sequence ID" value="ANZ37832.1"/>
    <property type="molecule type" value="Genomic_DNA"/>
</dbReference>
<dbReference type="InterPro" id="IPR002539">
    <property type="entry name" value="MaoC-like_dom"/>
</dbReference>
<dbReference type="SUPFAM" id="SSF54637">
    <property type="entry name" value="Thioesterase/thiol ester dehydrase-isomerase"/>
    <property type="match status" value="1"/>
</dbReference>
<dbReference type="Gene3D" id="3.10.129.10">
    <property type="entry name" value="Hotdog Thioesterase"/>
    <property type="match status" value="1"/>
</dbReference>
<dbReference type="STRING" id="1586287.BBK82_18955"/>
<evidence type="ECO:0000313" key="3">
    <source>
        <dbReference type="EMBL" id="ANZ37832.1"/>
    </source>
</evidence>
<dbReference type="PANTHER" id="PTHR43664">
    <property type="entry name" value="MONOAMINE OXIDASE-RELATED"/>
    <property type="match status" value="1"/>
</dbReference>
<dbReference type="KEGG" id="led:BBK82_18955"/>
<gene>
    <name evidence="3" type="ORF">BBK82_18955</name>
</gene>
<accession>A0A1B2HJF4</accession>
<name>A0A1B2HJF4_9PSEU</name>
<feature type="domain" description="MaoC-like" evidence="2">
    <location>
        <begin position="22"/>
        <end position="112"/>
    </location>
</feature>
<dbReference type="Pfam" id="PF01575">
    <property type="entry name" value="MaoC_dehydratas"/>
    <property type="match status" value="1"/>
</dbReference>
<dbReference type="OrthoDB" id="9797938at2"/>
<dbReference type="AlphaFoldDB" id="A0A1B2HJF4"/>
<dbReference type="InterPro" id="IPR052342">
    <property type="entry name" value="MCH/BMMD"/>
</dbReference>
<organism evidence="3 4">
    <name type="scientific">Lentzea guizhouensis</name>
    <dbReference type="NCBI Taxonomy" id="1586287"/>
    <lineage>
        <taxon>Bacteria</taxon>
        <taxon>Bacillati</taxon>
        <taxon>Actinomycetota</taxon>
        <taxon>Actinomycetes</taxon>
        <taxon>Pseudonocardiales</taxon>
        <taxon>Pseudonocardiaceae</taxon>
        <taxon>Lentzea</taxon>
    </lineage>
</organism>
<evidence type="ECO:0000256" key="1">
    <source>
        <dbReference type="ARBA" id="ARBA00005254"/>
    </source>
</evidence>
<sequence length="148" mass="16273">MNDVIAFEDLPAGRIIPLGELVVDRDEMVDFARRFDPQPFHLDEDAGRDSIFGGLSASGWYTASLWMRVYVDAVLSGSTGQGSPGVRELRWLAPVFAGDRLAFEVEVLSARLSKSRPGLGLVEMRGTARRGDEVVYQFESTGMFGTRG</sequence>
<protein>
    <submittedName>
        <fullName evidence="3">Acyl dehydratase</fullName>
    </submittedName>
</protein>
<evidence type="ECO:0000313" key="4">
    <source>
        <dbReference type="Proteomes" id="UP000093053"/>
    </source>
</evidence>
<dbReference type="CDD" id="cd03454">
    <property type="entry name" value="YdeM"/>
    <property type="match status" value="1"/>
</dbReference>
<dbReference type="InterPro" id="IPR029069">
    <property type="entry name" value="HotDog_dom_sf"/>
</dbReference>
<reference evidence="3 4" key="1">
    <citation type="submission" date="2016-07" db="EMBL/GenBank/DDBJ databases">
        <title>Complete genome sequence of the Lentzea guizhouensis DHS C013.</title>
        <authorList>
            <person name="Cao C."/>
        </authorList>
    </citation>
    <scope>NUCLEOTIDE SEQUENCE [LARGE SCALE GENOMIC DNA]</scope>
    <source>
        <strain evidence="3 4">DHS C013</strain>
    </source>
</reference>